<dbReference type="AlphaFoldDB" id="A0A0U1E0I7"/>
<name>A0A0U1E0I7_9MYCO</name>
<reference evidence="1 2" key="1">
    <citation type="submission" date="2015-03" db="EMBL/GenBank/DDBJ databases">
        <authorList>
            <person name="Murphy D."/>
        </authorList>
    </citation>
    <scope>NUCLEOTIDE SEQUENCE [LARGE SCALE GENOMIC DNA]</scope>
    <source>
        <strain evidence="1 2">D16</strain>
    </source>
</reference>
<dbReference type="EMBL" id="CTEF01000009">
    <property type="protein sequence ID" value="CQD25159.1"/>
    <property type="molecule type" value="Genomic_DNA"/>
</dbReference>
<evidence type="ECO:0000313" key="2">
    <source>
        <dbReference type="Proteomes" id="UP000182227"/>
    </source>
</evidence>
<sequence>MLHDTVSAGRASTRIRVWRHPMRGAVMDDSYRIGPRAATAVVGQTAHRVVPEIFFTTRRVACVAMLTTAVRGARHVTRIAISRTIRYRSCGPMPPSTVVTARDRILTGMVTTVRSRITDQTGEPIRFPMGGSTDLSAARVAPRHVTHRSACTIWLPVRANARYRAGVVTCCAAPQRIPLNITAAVSPPVRRDTRHTMQFGMGNAACNATRARARQPVGRTACCVRERLAEVAPPNASHQAFCQKRVPLRNLQHTRMALESAQTRRSARRALRITPRGVWACTWPPDCFCRWMDLRRAVLRGAVRSETPASMKLLHRASAPMG</sequence>
<proteinExistence type="predicted"/>
<evidence type="ECO:0000313" key="1">
    <source>
        <dbReference type="EMBL" id="CQD25159.1"/>
    </source>
</evidence>
<accession>A0A0U1E0I7</accession>
<dbReference type="Proteomes" id="UP000182227">
    <property type="component" value="Unassembled WGS sequence"/>
</dbReference>
<organism evidence="1 2">
    <name type="scientific">Mycolicibacterium conceptionense</name>
    <dbReference type="NCBI Taxonomy" id="451644"/>
    <lineage>
        <taxon>Bacteria</taxon>
        <taxon>Bacillati</taxon>
        <taxon>Actinomycetota</taxon>
        <taxon>Actinomycetes</taxon>
        <taxon>Mycobacteriales</taxon>
        <taxon>Mycobacteriaceae</taxon>
        <taxon>Mycolicibacterium</taxon>
    </lineage>
</organism>
<gene>
    <name evidence="1" type="ORF">BN970_06957</name>
</gene>
<protein>
    <submittedName>
        <fullName evidence="1">Uncharacterized protein</fullName>
    </submittedName>
</protein>